<organism evidence="1">
    <name type="scientific">Ophidiomyces ophidiicola</name>
    <dbReference type="NCBI Taxonomy" id="1387563"/>
    <lineage>
        <taxon>Eukaryota</taxon>
        <taxon>Fungi</taxon>
        <taxon>Dikarya</taxon>
        <taxon>Ascomycota</taxon>
        <taxon>Pezizomycotina</taxon>
        <taxon>Eurotiomycetes</taxon>
        <taxon>Eurotiomycetidae</taxon>
        <taxon>Onygenales</taxon>
        <taxon>Onygenaceae</taxon>
        <taxon>Ophidiomyces</taxon>
    </lineage>
</organism>
<reference evidence="1" key="1">
    <citation type="journal article" date="2022" name="bioRxiv">
        <title>Population genetic analysis of Ophidiomyces ophidiicola, the causative agent of snake fungal disease, indicates recent introductions to the USA.</title>
        <authorList>
            <person name="Ladner J.T."/>
            <person name="Palmer J.M."/>
            <person name="Ettinger C.L."/>
            <person name="Stajich J.E."/>
            <person name="Farrell T.M."/>
            <person name="Glorioso B.M."/>
            <person name="Lawson B."/>
            <person name="Price S.J."/>
            <person name="Stengle A.G."/>
            <person name="Grear D.A."/>
            <person name="Lorch J.M."/>
        </authorList>
    </citation>
    <scope>NUCLEOTIDE SEQUENCE</scope>
    <source>
        <strain evidence="1">NWHC 24266-5</strain>
    </source>
</reference>
<proteinExistence type="predicted"/>
<gene>
    <name evidence="1" type="ORF">LOY88_003441</name>
</gene>
<evidence type="ECO:0000313" key="1">
    <source>
        <dbReference type="EMBL" id="KAI2386720.1"/>
    </source>
</evidence>
<comment type="caution">
    <text evidence="1">The sequence shown here is derived from an EMBL/GenBank/DDBJ whole genome shotgun (WGS) entry which is preliminary data.</text>
</comment>
<accession>A0ACB8UWA4</accession>
<dbReference type="EMBL" id="JALBCA010000045">
    <property type="protein sequence ID" value="KAI2386720.1"/>
    <property type="molecule type" value="Genomic_DNA"/>
</dbReference>
<name>A0ACB8UWA4_9EURO</name>
<protein>
    <submittedName>
        <fullName evidence="1">Uncharacterized protein</fullName>
    </submittedName>
</protein>
<sequence length="164" mass="18483">MKHHSRHKRRSRPGRVTVSFGWSGIRVEADFGNPHRRRRSHWSKEDGRVEEGREYNGVGEAKRDEMEVDSKERSLVIYTSNRSVGGEEQREKKDHISEERAESSSAEDDSKRCKAASRITAQEKKKEISRTVGTTAKQVSNGLVDVAGDHIEANGVVKKKNAAT</sequence>